<protein>
    <submittedName>
        <fullName evidence="1">Uncharacterized protein</fullName>
    </submittedName>
</protein>
<keyword evidence="2" id="KW-1185">Reference proteome</keyword>
<evidence type="ECO:0000313" key="1">
    <source>
        <dbReference type="EMBL" id="KAK4767532.1"/>
    </source>
</evidence>
<comment type="caution">
    <text evidence="1">The sequence shown here is derived from an EMBL/GenBank/DDBJ whole genome shotgun (WGS) entry which is preliminary data.</text>
</comment>
<proteinExistence type="predicted"/>
<accession>A0AAN7KJM3</accession>
<evidence type="ECO:0000313" key="2">
    <source>
        <dbReference type="Proteomes" id="UP001346149"/>
    </source>
</evidence>
<organism evidence="1 2">
    <name type="scientific">Trapa natans</name>
    <name type="common">Water chestnut</name>
    <dbReference type="NCBI Taxonomy" id="22666"/>
    <lineage>
        <taxon>Eukaryota</taxon>
        <taxon>Viridiplantae</taxon>
        <taxon>Streptophyta</taxon>
        <taxon>Embryophyta</taxon>
        <taxon>Tracheophyta</taxon>
        <taxon>Spermatophyta</taxon>
        <taxon>Magnoliopsida</taxon>
        <taxon>eudicotyledons</taxon>
        <taxon>Gunneridae</taxon>
        <taxon>Pentapetalae</taxon>
        <taxon>rosids</taxon>
        <taxon>malvids</taxon>
        <taxon>Myrtales</taxon>
        <taxon>Lythraceae</taxon>
        <taxon>Trapa</taxon>
    </lineage>
</organism>
<dbReference type="Proteomes" id="UP001346149">
    <property type="component" value="Unassembled WGS sequence"/>
</dbReference>
<gene>
    <name evidence="1" type="ORF">SAY86_015282</name>
</gene>
<reference evidence="1 2" key="1">
    <citation type="journal article" date="2023" name="Hortic Res">
        <title>Pangenome of water caltrop reveals structural variations and asymmetric subgenome divergence after allopolyploidization.</title>
        <authorList>
            <person name="Zhang X."/>
            <person name="Chen Y."/>
            <person name="Wang L."/>
            <person name="Yuan Y."/>
            <person name="Fang M."/>
            <person name="Shi L."/>
            <person name="Lu R."/>
            <person name="Comes H.P."/>
            <person name="Ma Y."/>
            <person name="Chen Y."/>
            <person name="Huang G."/>
            <person name="Zhou Y."/>
            <person name="Zheng Z."/>
            <person name="Qiu Y."/>
        </authorList>
    </citation>
    <scope>NUCLEOTIDE SEQUENCE [LARGE SCALE GENOMIC DNA]</scope>
    <source>
        <strain evidence="1">F231</strain>
    </source>
</reference>
<dbReference type="EMBL" id="JAXQNO010000022">
    <property type="protein sequence ID" value="KAK4767532.1"/>
    <property type="molecule type" value="Genomic_DNA"/>
</dbReference>
<dbReference type="AlphaFoldDB" id="A0AAN7KJM3"/>
<name>A0AAN7KJM3_TRANT</name>
<sequence>MSYHSNPDQLPVFYPPHRGYLPPPAYYPAVYPPAYAVYPPPYAFYPTAYPYAAYPPPLGMGWFPMAPSGPSPTPPQQNGSSLLSTIQDVQPENTYSICSFSYEQRLEVTTCIMEHTFIISFPQSLPSCHT</sequence>